<dbReference type="SUPFAM" id="SSF53474">
    <property type="entry name" value="alpha/beta-Hydrolases"/>
    <property type="match status" value="1"/>
</dbReference>
<organism evidence="2 3">
    <name type="scientific">Knufia fluminis</name>
    <dbReference type="NCBI Taxonomy" id="191047"/>
    <lineage>
        <taxon>Eukaryota</taxon>
        <taxon>Fungi</taxon>
        <taxon>Dikarya</taxon>
        <taxon>Ascomycota</taxon>
        <taxon>Pezizomycotina</taxon>
        <taxon>Eurotiomycetes</taxon>
        <taxon>Chaetothyriomycetidae</taxon>
        <taxon>Chaetothyriales</taxon>
        <taxon>Trichomeriaceae</taxon>
        <taxon>Knufia</taxon>
    </lineage>
</organism>
<gene>
    <name evidence="2" type="ORF">OHC33_007008</name>
</gene>
<keyword evidence="3" id="KW-1185">Reference proteome</keyword>
<dbReference type="Pfam" id="PF12697">
    <property type="entry name" value="Abhydrolase_6"/>
    <property type="match status" value="1"/>
</dbReference>
<dbReference type="InterPro" id="IPR000073">
    <property type="entry name" value="AB_hydrolase_1"/>
</dbReference>
<evidence type="ECO:0000313" key="3">
    <source>
        <dbReference type="Proteomes" id="UP001316803"/>
    </source>
</evidence>
<comment type="caution">
    <text evidence="2">The sequence shown here is derived from an EMBL/GenBank/DDBJ whole genome shotgun (WGS) entry which is preliminary data.</text>
</comment>
<reference evidence="2 3" key="1">
    <citation type="submission" date="2022-12" db="EMBL/GenBank/DDBJ databases">
        <title>Genomic features and morphological characterization of a novel Knufia sp. strain isolated from spacecraft assembly facility.</title>
        <authorList>
            <person name="Teixeira M."/>
            <person name="Chander A.M."/>
            <person name="Stajich J.E."/>
            <person name="Venkateswaran K."/>
        </authorList>
    </citation>
    <scope>NUCLEOTIDE SEQUENCE [LARGE SCALE GENOMIC DNA]</scope>
    <source>
        <strain evidence="2 3">FJI-L2-BK-P2</strain>
    </source>
</reference>
<dbReference type="Gene3D" id="3.40.50.1820">
    <property type="entry name" value="alpha/beta hydrolase"/>
    <property type="match status" value="1"/>
</dbReference>
<dbReference type="AlphaFoldDB" id="A0AAN8F603"/>
<name>A0AAN8F603_9EURO</name>
<sequence>MASTPSTIIFVPGAWHTTKCYDIVIGKLQDAGYTGKLIRCELPSVGAEPGSPAMWSMVLDIKAIEDAIAHEVDSNTPVLLVAHSYGSVPASCAIKKFADSGMVKFCIVAGFMLEFAESMISWCGGVPPPLWRREGDYVYPNNPEEAFYNDLPEDMQKELLGELRSHSYATKMFPATFEGWAVVPTTFVSCTKDNAVPLFLQDGMIDRAKARGINVNIERVNSGHSVMLSQPDQLLRIIKSMTGMADSK</sequence>
<feature type="domain" description="AB hydrolase-1" evidence="1">
    <location>
        <begin position="8"/>
        <end position="235"/>
    </location>
</feature>
<accession>A0AAN8F603</accession>
<dbReference type="InterPro" id="IPR029058">
    <property type="entry name" value="AB_hydrolase_fold"/>
</dbReference>
<dbReference type="InterPro" id="IPR052897">
    <property type="entry name" value="Sec-Metab_Biosynth_Hydrolase"/>
</dbReference>
<evidence type="ECO:0000313" key="2">
    <source>
        <dbReference type="EMBL" id="KAK5952121.1"/>
    </source>
</evidence>
<dbReference type="PANTHER" id="PTHR37017">
    <property type="entry name" value="AB HYDROLASE-1 DOMAIN-CONTAINING PROTEIN-RELATED"/>
    <property type="match status" value="1"/>
</dbReference>
<dbReference type="EMBL" id="JAKLMC020000017">
    <property type="protein sequence ID" value="KAK5952121.1"/>
    <property type="molecule type" value="Genomic_DNA"/>
</dbReference>
<dbReference type="PANTHER" id="PTHR37017:SF11">
    <property type="entry name" value="ESTERASE_LIPASE_THIOESTERASE DOMAIN-CONTAINING PROTEIN"/>
    <property type="match status" value="1"/>
</dbReference>
<evidence type="ECO:0000259" key="1">
    <source>
        <dbReference type="Pfam" id="PF12697"/>
    </source>
</evidence>
<dbReference type="Proteomes" id="UP001316803">
    <property type="component" value="Unassembled WGS sequence"/>
</dbReference>
<proteinExistence type="predicted"/>
<protein>
    <recommendedName>
        <fullName evidence="1">AB hydrolase-1 domain-containing protein</fullName>
    </recommendedName>
</protein>